<organism evidence="1 2">
    <name type="scientific">Helicobacter cetorum (strain ATCC BAA-540 / CCUG 52418 / MIT 99-5656)</name>
    <dbReference type="NCBI Taxonomy" id="1163745"/>
    <lineage>
        <taxon>Bacteria</taxon>
        <taxon>Pseudomonadati</taxon>
        <taxon>Campylobacterota</taxon>
        <taxon>Epsilonproteobacteria</taxon>
        <taxon>Campylobacterales</taxon>
        <taxon>Helicobacteraceae</taxon>
        <taxon>Helicobacter</taxon>
    </lineage>
</organism>
<dbReference type="InterPro" id="IPR002718">
    <property type="entry name" value="OMP_Helicobacter"/>
</dbReference>
<dbReference type="Proteomes" id="UP000005013">
    <property type="component" value="Chromosome"/>
</dbReference>
<protein>
    <recommendedName>
        <fullName evidence="3">Outer membrane protein</fullName>
    </recommendedName>
</protein>
<dbReference type="OrthoDB" id="5328574at2"/>
<dbReference type="KEGG" id="hcm:HCD_01215"/>
<accession>I0EQQ6</accession>
<dbReference type="PATRIC" id="fig|1163745.3.peg.259"/>
<dbReference type="STRING" id="1163745.HCD_01215"/>
<dbReference type="EMBL" id="CP003481">
    <property type="protein sequence ID" value="AFI05275.1"/>
    <property type="molecule type" value="Genomic_DNA"/>
</dbReference>
<evidence type="ECO:0000313" key="1">
    <source>
        <dbReference type="EMBL" id="AFI05275.1"/>
    </source>
</evidence>
<name>I0EQQ6_HELCM</name>
<sequence length="188" mass="21074">MKKICLILCLLFSLLGAFESKRSHLFLGAMVGLAPIQTQQKTFNTDYTAFLWGVKGGYQFAFLKFLALRTDFSYLMVLKPTALNTIVTSLLSVNVDVLSNFYTYKKFSLGVYGGLGIGNFYQNIRLGIENSLFMGYNGLFNVGVGSTIANHHRIEFGAKIPFSKIRNSFEHSSFLNGIFVQASYSYLF</sequence>
<gene>
    <name evidence="1" type="ordered locus">HCD_01215</name>
</gene>
<dbReference type="RefSeq" id="WP_014658802.1">
    <property type="nucleotide sequence ID" value="NC_017735.1"/>
</dbReference>
<evidence type="ECO:0008006" key="3">
    <source>
        <dbReference type="Google" id="ProtNLM"/>
    </source>
</evidence>
<reference evidence="1 2" key="1">
    <citation type="journal article" date="2013" name="PLoS ONE">
        <title>Sequence Divergence and Conservation in Genomes ofHelicobacter cetorum Strains from a Dolphin and a Whale.</title>
        <authorList>
            <person name="Kersulyte D."/>
            <person name="Rossi M."/>
            <person name="Berg D.E."/>
        </authorList>
    </citation>
    <scope>NUCLEOTIDE SEQUENCE [LARGE SCALE GENOMIC DNA]</scope>
    <source>
        <strain evidence="1 2">MIT 99-5656</strain>
    </source>
</reference>
<proteinExistence type="predicted"/>
<evidence type="ECO:0000313" key="2">
    <source>
        <dbReference type="Proteomes" id="UP000005013"/>
    </source>
</evidence>
<keyword evidence="2" id="KW-1185">Reference proteome</keyword>
<dbReference type="HOGENOM" id="CLU_123278_0_0_7"/>
<dbReference type="AlphaFoldDB" id="I0EQQ6"/>
<dbReference type="Pfam" id="PF01856">
    <property type="entry name" value="HP_OMP"/>
    <property type="match status" value="1"/>
</dbReference>